<reference evidence="13 14" key="1">
    <citation type="submission" date="2018-01" db="EMBL/GenBank/DDBJ databases">
        <title>Draft genome sequence of Sphaerisporangium sp. 7K107.</title>
        <authorList>
            <person name="Sahin N."/>
            <person name="Saygin H."/>
            <person name="Ay H."/>
        </authorList>
    </citation>
    <scope>NUCLEOTIDE SEQUENCE [LARGE SCALE GENOMIC DNA]</scope>
    <source>
        <strain evidence="13 14">7K107</strain>
    </source>
</reference>
<evidence type="ECO:0000256" key="10">
    <source>
        <dbReference type="ARBA" id="ARBA00023136"/>
    </source>
</evidence>
<dbReference type="EMBL" id="POUA01000826">
    <property type="protein sequence ID" value="PZG14392.1"/>
    <property type="molecule type" value="Genomic_DNA"/>
</dbReference>
<dbReference type="PANTHER" id="PTHR45569:SF1">
    <property type="entry name" value="SENSOR PROTEIN KDPD"/>
    <property type="match status" value="1"/>
</dbReference>
<evidence type="ECO:0000256" key="8">
    <source>
        <dbReference type="ARBA" id="ARBA00022989"/>
    </source>
</evidence>
<keyword evidence="7" id="KW-0067">ATP-binding</keyword>
<feature type="domain" description="Sensor protein KdpD transmembrane" evidence="12">
    <location>
        <begin position="52"/>
        <end position="158"/>
    </location>
</feature>
<keyword evidence="8 11" id="KW-1133">Transmembrane helix</keyword>
<keyword evidence="9" id="KW-0902">Two-component regulatory system</keyword>
<keyword evidence="4 11" id="KW-0812">Transmembrane</keyword>
<feature type="transmembrane region" description="Helical" evidence="11">
    <location>
        <begin position="49"/>
        <end position="69"/>
    </location>
</feature>
<evidence type="ECO:0000259" key="12">
    <source>
        <dbReference type="Pfam" id="PF13493"/>
    </source>
</evidence>
<sequence>AQLWARGVGVETTARSGSIDVHMIPHDQARRGRRPVPWPDTGLTVTRRAAGWALALLGLPVLTLAMSAVREHLSLPSEILIFLLLVVAVALAGGRWPAITAAVGGSLLLNYFFTAPVGEFTIAEAENLFALVVFVVVAMAVSAIVDLAARRTREAARAGADAEVLSTLAGHVLRGEAALPSLL</sequence>
<evidence type="ECO:0000256" key="5">
    <source>
        <dbReference type="ARBA" id="ARBA00022741"/>
    </source>
</evidence>
<keyword evidence="10 11" id="KW-0472">Membrane</keyword>
<comment type="caution">
    <text evidence="13">The sequence shown here is derived from an EMBL/GenBank/DDBJ whole genome shotgun (WGS) entry which is preliminary data.</text>
</comment>
<keyword evidence="14" id="KW-1185">Reference proteome</keyword>
<organism evidence="13 14">
    <name type="scientific">Spongiactinospora gelatinilytica</name>
    <dbReference type="NCBI Taxonomy" id="2666298"/>
    <lineage>
        <taxon>Bacteria</taxon>
        <taxon>Bacillati</taxon>
        <taxon>Actinomycetota</taxon>
        <taxon>Actinomycetes</taxon>
        <taxon>Streptosporangiales</taxon>
        <taxon>Streptosporangiaceae</taxon>
        <taxon>Spongiactinospora</taxon>
    </lineage>
</organism>
<dbReference type="AlphaFoldDB" id="A0A2W2DR06"/>
<evidence type="ECO:0000256" key="6">
    <source>
        <dbReference type="ARBA" id="ARBA00022777"/>
    </source>
</evidence>
<dbReference type="InterPro" id="IPR025201">
    <property type="entry name" value="KdpD_TM"/>
</dbReference>
<keyword evidence="5" id="KW-0547">Nucleotide-binding</keyword>
<accession>A0A2W2DR06</accession>
<keyword evidence="6 13" id="KW-0418">Kinase</keyword>
<protein>
    <submittedName>
        <fullName evidence="13">Histidine kinase</fullName>
    </submittedName>
</protein>
<dbReference type="InterPro" id="IPR052023">
    <property type="entry name" value="Histidine_kinase_KdpD"/>
</dbReference>
<dbReference type="InterPro" id="IPR038318">
    <property type="entry name" value="KdpD_sf"/>
</dbReference>
<keyword evidence="3" id="KW-0808">Transferase</keyword>
<dbReference type="PANTHER" id="PTHR45569">
    <property type="entry name" value="SENSOR PROTEIN KDPD"/>
    <property type="match status" value="1"/>
</dbReference>
<feature type="transmembrane region" description="Helical" evidence="11">
    <location>
        <begin position="128"/>
        <end position="149"/>
    </location>
</feature>
<evidence type="ECO:0000256" key="11">
    <source>
        <dbReference type="SAM" id="Phobius"/>
    </source>
</evidence>
<evidence type="ECO:0000256" key="4">
    <source>
        <dbReference type="ARBA" id="ARBA00022692"/>
    </source>
</evidence>
<dbReference type="Gene3D" id="1.20.120.620">
    <property type="entry name" value="Backbone structure of the membrane domain of e. Coli histidine kinase receptor kdpd"/>
    <property type="match status" value="1"/>
</dbReference>
<evidence type="ECO:0000256" key="9">
    <source>
        <dbReference type="ARBA" id="ARBA00023012"/>
    </source>
</evidence>
<proteinExistence type="predicted"/>
<dbReference type="GO" id="GO:0005886">
    <property type="term" value="C:plasma membrane"/>
    <property type="evidence" value="ECO:0007669"/>
    <property type="project" value="TreeGrafter"/>
</dbReference>
<comment type="subcellular location">
    <subcellularLocation>
        <location evidence="1">Membrane</location>
        <topology evidence="1">Multi-pass membrane protein</topology>
    </subcellularLocation>
</comment>
<keyword evidence="2" id="KW-0597">Phosphoprotein</keyword>
<evidence type="ECO:0000256" key="2">
    <source>
        <dbReference type="ARBA" id="ARBA00022553"/>
    </source>
</evidence>
<dbReference type="GO" id="GO:0000155">
    <property type="term" value="F:phosphorelay sensor kinase activity"/>
    <property type="evidence" value="ECO:0007669"/>
    <property type="project" value="TreeGrafter"/>
</dbReference>
<evidence type="ECO:0000256" key="1">
    <source>
        <dbReference type="ARBA" id="ARBA00004141"/>
    </source>
</evidence>
<feature type="non-terminal residue" evidence="13">
    <location>
        <position position="183"/>
    </location>
</feature>
<evidence type="ECO:0000256" key="7">
    <source>
        <dbReference type="ARBA" id="ARBA00022840"/>
    </source>
</evidence>
<evidence type="ECO:0000256" key="3">
    <source>
        <dbReference type="ARBA" id="ARBA00022679"/>
    </source>
</evidence>
<dbReference type="Pfam" id="PF13493">
    <property type="entry name" value="DUF4118"/>
    <property type="match status" value="1"/>
</dbReference>
<name>A0A2W2DR06_9ACTN</name>
<feature type="transmembrane region" description="Helical" evidence="11">
    <location>
        <begin position="81"/>
        <end position="108"/>
    </location>
</feature>
<dbReference type="Proteomes" id="UP000248544">
    <property type="component" value="Unassembled WGS sequence"/>
</dbReference>
<feature type="non-terminal residue" evidence="13">
    <location>
        <position position="1"/>
    </location>
</feature>
<evidence type="ECO:0000313" key="14">
    <source>
        <dbReference type="Proteomes" id="UP000248544"/>
    </source>
</evidence>
<evidence type="ECO:0000313" key="13">
    <source>
        <dbReference type="EMBL" id="PZG14392.1"/>
    </source>
</evidence>
<dbReference type="GO" id="GO:0005524">
    <property type="term" value="F:ATP binding"/>
    <property type="evidence" value="ECO:0007669"/>
    <property type="project" value="UniProtKB-KW"/>
</dbReference>
<gene>
    <name evidence="13" type="ORF">C1I98_39560</name>
</gene>